<dbReference type="EMBL" id="CAKOAT010337376">
    <property type="protein sequence ID" value="CAH8362622.1"/>
    <property type="molecule type" value="Genomic_DNA"/>
</dbReference>
<keyword evidence="1" id="KW-0560">Oxidoreductase</keyword>
<dbReference type="Proteomes" id="UP001642260">
    <property type="component" value="Unassembled WGS sequence"/>
</dbReference>
<proteinExistence type="predicted"/>
<dbReference type="PANTHER" id="PTHR43073">
    <property type="entry name" value="DIHYDROPYRIMIDINE DEHYDROGENASE [NADP(+)]"/>
    <property type="match status" value="1"/>
</dbReference>
<protein>
    <submittedName>
        <fullName evidence="2">Uncharacterized protein</fullName>
    </submittedName>
</protein>
<accession>A0ABC8KTQ9</accession>
<sequence length="231" mass="25885">MKTSMSFALTRFSALSAKTTLSSPEFDHPSRRSFLPPNRVGLKIYSSSMATDSEPGLSFTINGLKMSNPFVIGSSPPGCERISSINTIMSVMGIDLKMLHPEPCVEGEKDCSLSGIGGVEIGYDTAEFILLRSNTVCTGVMVHGYGHVKTPCTELQDFMKQHNFSTIEEFRGYGQLYLHIFVVAYLFRKAERRGLKLDKDWTRDGFVKEAENMLKVEMKRPTILSKTTFWQ</sequence>
<evidence type="ECO:0000313" key="2">
    <source>
        <dbReference type="EMBL" id="CAH8362622.1"/>
    </source>
</evidence>
<dbReference type="PANTHER" id="PTHR43073:SF2">
    <property type="entry name" value="DIHYDROPYRIMIDINE DEHYDROGENASE [NADP(+)]"/>
    <property type="match status" value="1"/>
</dbReference>
<dbReference type="SUPFAM" id="SSF51395">
    <property type="entry name" value="FMN-linked oxidoreductases"/>
    <property type="match status" value="1"/>
</dbReference>
<organism evidence="2 3">
    <name type="scientific">Eruca vesicaria subsp. sativa</name>
    <name type="common">Garden rocket</name>
    <name type="synonym">Eruca sativa</name>
    <dbReference type="NCBI Taxonomy" id="29727"/>
    <lineage>
        <taxon>Eukaryota</taxon>
        <taxon>Viridiplantae</taxon>
        <taxon>Streptophyta</taxon>
        <taxon>Embryophyta</taxon>
        <taxon>Tracheophyta</taxon>
        <taxon>Spermatophyta</taxon>
        <taxon>Magnoliopsida</taxon>
        <taxon>eudicotyledons</taxon>
        <taxon>Gunneridae</taxon>
        <taxon>Pentapetalae</taxon>
        <taxon>rosids</taxon>
        <taxon>malvids</taxon>
        <taxon>Brassicales</taxon>
        <taxon>Brassicaceae</taxon>
        <taxon>Brassiceae</taxon>
        <taxon>Eruca</taxon>
    </lineage>
</organism>
<dbReference type="AlphaFoldDB" id="A0ABC8KTQ9"/>
<dbReference type="InterPro" id="IPR013785">
    <property type="entry name" value="Aldolase_TIM"/>
</dbReference>
<evidence type="ECO:0000256" key="1">
    <source>
        <dbReference type="ARBA" id="ARBA00023002"/>
    </source>
</evidence>
<keyword evidence="3" id="KW-1185">Reference proteome</keyword>
<comment type="caution">
    <text evidence="2">The sequence shown here is derived from an EMBL/GenBank/DDBJ whole genome shotgun (WGS) entry which is preliminary data.</text>
</comment>
<name>A0ABC8KTQ9_ERUVS</name>
<reference evidence="2 3" key="1">
    <citation type="submission" date="2022-03" db="EMBL/GenBank/DDBJ databases">
        <authorList>
            <person name="Macdonald S."/>
            <person name="Ahmed S."/>
            <person name="Newling K."/>
        </authorList>
    </citation>
    <scope>NUCLEOTIDE SEQUENCE [LARGE SCALE GENOMIC DNA]</scope>
</reference>
<dbReference type="GO" id="GO:0016627">
    <property type="term" value="F:oxidoreductase activity, acting on the CH-CH group of donors"/>
    <property type="evidence" value="ECO:0007669"/>
    <property type="project" value="UniProtKB-ARBA"/>
</dbReference>
<evidence type="ECO:0000313" key="3">
    <source>
        <dbReference type="Proteomes" id="UP001642260"/>
    </source>
</evidence>
<gene>
    <name evidence="2" type="ORF">ERUC_LOCUS28378</name>
</gene>
<dbReference type="Gene3D" id="3.20.20.70">
    <property type="entry name" value="Aldolase class I"/>
    <property type="match status" value="1"/>
</dbReference>